<dbReference type="SUPFAM" id="SSF56281">
    <property type="entry name" value="Metallo-hydrolase/oxidoreductase"/>
    <property type="match status" value="1"/>
</dbReference>
<dbReference type="InterPro" id="IPR001279">
    <property type="entry name" value="Metallo-B-lactamas"/>
</dbReference>
<evidence type="ECO:0000313" key="2">
    <source>
        <dbReference type="EMBL" id="HJC67719.1"/>
    </source>
</evidence>
<name>A0A9D2TF79_9FIRM</name>
<accession>A0A9D2TF79</accession>
<comment type="caution">
    <text evidence="2">The sequence shown here is derived from an EMBL/GenBank/DDBJ whole genome shotgun (WGS) entry which is preliminary data.</text>
</comment>
<dbReference type="SMART" id="SM00849">
    <property type="entry name" value="Lactamase_B"/>
    <property type="match status" value="1"/>
</dbReference>
<dbReference type="InterPro" id="IPR052926">
    <property type="entry name" value="Metallo-beta-lactamase_dom"/>
</dbReference>
<reference evidence="2" key="1">
    <citation type="journal article" date="2021" name="PeerJ">
        <title>Extensive microbial diversity within the chicken gut microbiome revealed by metagenomics and culture.</title>
        <authorList>
            <person name="Gilroy R."/>
            <person name="Ravi A."/>
            <person name="Getino M."/>
            <person name="Pursley I."/>
            <person name="Horton D.L."/>
            <person name="Alikhan N.F."/>
            <person name="Baker D."/>
            <person name="Gharbi K."/>
            <person name="Hall N."/>
            <person name="Watson M."/>
            <person name="Adriaenssens E.M."/>
            <person name="Foster-Nyarko E."/>
            <person name="Jarju S."/>
            <person name="Secka A."/>
            <person name="Antonio M."/>
            <person name="Oren A."/>
            <person name="Chaudhuri R.R."/>
            <person name="La Ragione R."/>
            <person name="Hildebrand F."/>
            <person name="Pallen M.J."/>
        </authorList>
    </citation>
    <scope>NUCLEOTIDE SEQUENCE</scope>
    <source>
        <strain evidence="2">CHK198-12963</strain>
    </source>
</reference>
<organism evidence="2 3">
    <name type="scientific">Candidatus Enterocloster excrementigallinarum</name>
    <dbReference type="NCBI Taxonomy" id="2838558"/>
    <lineage>
        <taxon>Bacteria</taxon>
        <taxon>Bacillati</taxon>
        <taxon>Bacillota</taxon>
        <taxon>Clostridia</taxon>
        <taxon>Lachnospirales</taxon>
        <taxon>Lachnospiraceae</taxon>
        <taxon>Enterocloster</taxon>
    </lineage>
</organism>
<proteinExistence type="predicted"/>
<evidence type="ECO:0000313" key="3">
    <source>
        <dbReference type="Proteomes" id="UP000823863"/>
    </source>
</evidence>
<dbReference type="PANTHER" id="PTHR13754">
    <property type="entry name" value="METALLO-BETA-LACTAMASE SUPERFAMILY PROTEIN"/>
    <property type="match status" value="1"/>
</dbReference>
<dbReference type="PANTHER" id="PTHR13754:SF13">
    <property type="entry name" value="METALLO-BETA-LACTAMASE SUPERFAMILY PROTEIN (AFU_ORTHOLOGUE AFUA_3G07630)"/>
    <property type="match status" value="1"/>
</dbReference>
<dbReference type="Proteomes" id="UP000823863">
    <property type="component" value="Unassembled WGS sequence"/>
</dbReference>
<dbReference type="InterPro" id="IPR041712">
    <property type="entry name" value="DHPS-like_MBL-fold"/>
</dbReference>
<gene>
    <name evidence="2" type="ORF">H9931_13590</name>
</gene>
<dbReference type="GO" id="GO:0016740">
    <property type="term" value="F:transferase activity"/>
    <property type="evidence" value="ECO:0007669"/>
    <property type="project" value="TreeGrafter"/>
</dbReference>
<dbReference type="Pfam" id="PF00753">
    <property type="entry name" value="Lactamase_B"/>
    <property type="match status" value="1"/>
</dbReference>
<dbReference type="EMBL" id="DWWB01000081">
    <property type="protein sequence ID" value="HJC67719.1"/>
    <property type="molecule type" value="Genomic_DNA"/>
</dbReference>
<dbReference type="InterPro" id="IPR036866">
    <property type="entry name" value="RibonucZ/Hydroxyglut_hydro"/>
</dbReference>
<dbReference type="CDD" id="cd07713">
    <property type="entry name" value="DHPS-like_MBL-fold"/>
    <property type="match status" value="1"/>
</dbReference>
<dbReference type="AlphaFoldDB" id="A0A9D2TF79"/>
<sequence length="275" mass="30365">MLEIRTLLDDVGTEHKTLIVKHGLSYFIRTETLKFIFDCGPDGTAVSNAKLMDTPIETADYVILSHSHYDHSGGFPDFVRANVKGILYTGPDFFEPKYAFDGVKDTYLGAGFDEAFLAENKVVHKVCRGTIQLSKDCWLFADFPRIFDFETIPERFVRGSLPNAKKDDFNDEVCLAVDTSKGIVVISGCAHPGILNMVTHIYNTLKRPIYAVLGGTHLVEADGARIDKTVKAMKEMGVHIIGFSHCSGEKAECEVKSDTNVKSCHLGTGDCFAID</sequence>
<evidence type="ECO:0000259" key="1">
    <source>
        <dbReference type="SMART" id="SM00849"/>
    </source>
</evidence>
<dbReference type="Gene3D" id="3.60.15.10">
    <property type="entry name" value="Ribonuclease Z/Hydroxyacylglutathione hydrolase-like"/>
    <property type="match status" value="1"/>
</dbReference>
<reference evidence="2" key="2">
    <citation type="submission" date="2021-04" db="EMBL/GenBank/DDBJ databases">
        <authorList>
            <person name="Gilroy R."/>
        </authorList>
    </citation>
    <scope>NUCLEOTIDE SEQUENCE</scope>
    <source>
        <strain evidence="2">CHK198-12963</strain>
    </source>
</reference>
<feature type="domain" description="Metallo-beta-lactamase" evidence="1">
    <location>
        <begin position="22"/>
        <end position="217"/>
    </location>
</feature>
<protein>
    <submittedName>
        <fullName evidence="2">MBL fold metallo-hydrolase</fullName>
    </submittedName>
</protein>